<evidence type="ECO:0000313" key="3">
    <source>
        <dbReference type="Proteomes" id="UP000293823"/>
    </source>
</evidence>
<dbReference type="PANTHER" id="PTHR12905">
    <property type="entry name" value="METALLOPHOSPHOESTERASE"/>
    <property type="match status" value="1"/>
</dbReference>
<feature type="domain" description="Calcineurin-like phosphoesterase" evidence="1">
    <location>
        <begin position="43"/>
        <end position="253"/>
    </location>
</feature>
<dbReference type="AlphaFoldDB" id="A0A4Q4RNP2"/>
<dbReference type="GO" id="GO:0016787">
    <property type="term" value="F:hydrolase activity"/>
    <property type="evidence" value="ECO:0007669"/>
    <property type="project" value="InterPro"/>
</dbReference>
<dbReference type="Proteomes" id="UP000293823">
    <property type="component" value="Unassembled WGS sequence"/>
</dbReference>
<organism evidence="2 3">
    <name type="scientific">Alternaria arborescens</name>
    <dbReference type="NCBI Taxonomy" id="156630"/>
    <lineage>
        <taxon>Eukaryota</taxon>
        <taxon>Fungi</taxon>
        <taxon>Dikarya</taxon>
        <taxon>Ascomycota</taxon>
        <taxon>Pezizomycotina</taxon>
        <taxon>Dothideomycetes</taxon>
        <taxon>Pleosporomycetidae</taxon>
        <taxon>Pleosporales</taxon>
        <taxon>Pleosporineae</taxon>
        <taxon>Pleosporaceae</taxon>
        <taxon>Alternaria</taxon>
        <taxon>Alternaria sect. Alternaria</taxon>
    </lineage>
</organism>
<dbReference type="InterPro" id="IPR051693">
    <property type="entry name" value="UPF0046_metallophosphoest"/>
</dbReference>
<dbReference type="PANTHER" id="PTHR12905:SF0">
    <property type="entry name" value="CALCINEURIN-LIKE PHOSPHOESTERASE DOMAIN-CONTAINING PROTEIN"/>
    <property type="match status" value="1"/>
</dbReference>
<name>A0A4Q4RNP2_9PLEO</name>
<comment type="caution">
    <text evidence="2">The sequence shown here is derived from an EMBL/GenBank/DDBJ whole genome shotgun (WGS) entry which is preliminary data.</text>
</comment>
<dbReference type="InterPro" id="IPR029052">
    <property type="entry name" value="Metallo-depent_PP-like"/>
</dbReference>
<evidence type="ECO:0000259" key="1">
    <source>
        <dbReference type="Pfam" id="PF00149"/>
    </source>
</evidence>
<protein>
    <recommendedName>
        <fullName evidence="1">Calcineurin-like phosphoesterase domain-containing protein</fullName>
    </recommendedName>
</protein>
<sequence length="343" mass="37659">MLDYISDTSYPRALRPENPLMVASTSADQTRPEGNHSLSTPVRFLILSDTHGAKLPENLPPCDVLLHCGDLTEDGTPESISLALQHLGKVKANLKLVISGNHEISLDKSYWLSQGGEEADTERALGMVSPKASSEASENGITFLWEGTYTFTLACGATFRIYASPYTPVYGASAFQYPSKEDRFNSAGTPSWAQNVGTETSTIPNNVDIVMTHGPARYTFDEIDGHSAGCEHLRRAIARVQPRLHCFGHIHSPRRGFYEAHVLRHEGQTVLEGDPIGSISKVWMGENSCRKKGFRSLTPGAAQEFRENKQQTLCVNAAMEGDEPGVLEHPPWLVELDLPVQTL</sequence>
<dbReference type="SUPFAM" id="SSF56300">
    <property type="entry name" value="Metallo-dependent phosphatases"/>
    <property type="match status" value="1"/>
</dbReference>
<evidence type="ECO:0000313" key="2">
    <source>
        <dbReference type="EMBL" id="RYO58623.1"/>
    </source>
</evidence>
<dbReference type="EMBL" id="PEJP01000030">
    <property type="protein sequence ID" value="RYO58623.1"/>
    <property type="molecule type" value="Genomic_DNA"/>
</dbReference>
<gene>
    <name evidence="2" type="ORF">AA0113_g7747</name>
</gene>
<dbReference type="OrthoDB" id="630188at2759"/>
<accession>A0A4Q4RNP2</accession>
<proteinExistence type="predicted"/>
<dbReference type="InterPro" id="IPR004843">
    <property type="entry name" value="Calcineurin-like_PHP"/>
</dbReference>
<keyword evidence="3" id="KW-1185">Reference proteome</keyword>
<dbReference type="CDD" id="cd07379">
    <property type="entry name" value="MPP_239FB"/>
    <property type="match status" value="1"/>
</dbReference>
<dbReference type="Gene3D" id="3.60.21.10">
    <property type="match status" value="1"/>
</dbReference>
<dbReference type="Pfam" id="PF00149">
    <property type="entry name" value="Metallophos"/>
    <property type="match status" value="1"/>
</dbReference>
<reference evidence="3" key="1">
    <citation type="journal article" date="2019" name="bioRxiv">
        <title>Genomics, evolutionary history and diagnostics of the Alternaria alternata species group including apple and Asian pear pathotypes.</title>
        <authorList>
            <person name="Armitage A.D."/>
            <person name="Cockerton H.M."/>
            <person name="Sreenivasaprasad S."/>
            <person name="Woodhall J.W."/>
            <person name="Lane C.R."/>
            <person name="Harrison R.J."/>
            <person name="Clarkson J.P."/>
        </authorList>
    </citation>
    <scope>NUCLEOTIDE SEQUENCE [LARGE SCALE GENOMIC DNA]</scope>
    <source>
        <strain evidence="3">RGR 97.0016</strain>
    </source>
</reference>